<reference evidence="1" key="1">
    <citation type="journal article" date="2015" name="Nature">
        <title>Complex archaea that bridge the gap between prokaryotes and eukaryotes.</title>
        <authorList>
            <person name="Spang A."/>
            <person name="Saw J.H."/>
            <person name="Jorgensen S.L."/>
            <person name="Zaremba-Niedzwiedzka K."/>
            <person name="Martijn J."/>
            <person name="Lind A.E."/>
            <person name="van Eijk R."/>
            <person name="Schleper C."/>
            <person name="Guy L."/>
            <person name="Ettema T.J."/>
        </authorList>
    </citation>
    <scope>NUCLEOTIDE SEQUENCE</scope>
</reference>
<sequence length="125" mass="14405">MRWLSHAIVRAAAKKSKGAAMASCKKHWKQNCTATEEEVKVYIKQKIKTGVFKGSKCSPVDADLCALCERYDENCKNCPLGPTHCCREYREARDAYCEWKKRKTKGRFSTWQKKAKAMYEKLCSL</sequence>
<name>A0A0F9IXH1_9ZZZZ</name>
<comment type="caution">
    <text evidence="1">The sequence shown here is derived from an EMBL/GenBank/DDBJ whole genome shotgun (WGS) entry which is preliminary data.</text>
</comment>
<protein>
    <submittedName>
        <fullName evidence="1">Uncharacterized protein</fullName>
    </submittedName>
</protein>
<accession>A0A0F9IXH1</accession>
<proteinExistence type="predicted"/>
<gene>
    <name evidence="1" type="ORF">LCGC14_1601740</name>
</gene>
<dbReference type="EMBL" id="LAZR01012854">
    <property type="protein sequence ID" value="KKM24769.1"/>
    <property type="molecule type" value="Genomic_DNA"/>
</dbReference>
<dbReference type="AlphaFoldDB" id="A0A0F9IXH1"/>
<organism evidence="1">
    <name type="scientific">marine sediment metagenome</name>
    <dbReference type="NCBI Taxonomy" id="412755"/>
    <lineage>
        <taxon>unclassified sequences</taxon>
        <taxon>metagenomes</taxon>
        <taxon>ecological metagenomes</taxon>
    </lineage>
</organism>
<evidence type="ECO:0000313" key="1">
    <source>
        <dbReference type="EMBL" id="KKM24769.1"/>
    </source>
</evidence>